<sequence>MSDTPAHAAEEADVRGSGPEIPLRWRTTYGAPPPRPIRLQIPGWAGQSTERGDGAPAMPWHCQPFVEGATYGLELVYPYRNGCTVRSEEGKVRFEGPLKDEMEEAGLPHPFGQFAAGHYGMATALDLLPPPGYALRLGPHPRYFTERGGDVPLALPGHLQRFWPPMFFAVFRAPAPGEAHVFRPGEPYAQLLLVPVGASYSVELMEPEEAEDRNTQARQVNDLTYFLAKRLWQSDTGHWFNDKYKQLLRIFRRGGRDAVRAHLNMLDRFAAPRSKE</sequence>
<evidence type="ECO:0000256" key="1">
    <source>
        <dbReference type="SAM" id="MobiDB-lite"/>
    </source>
</evidence>
<dbReference type="EMBL" id="JACHIA010000022">
    <property type="protein sequence ID" value="MBB6073252.1"/>
    <property type="molecule type" value="Genomic_DNA"/>
</dbReference>
<accession>A0A841H5P1</accession>
<organism evidence="2 3">
    <name type="scientific">Longimicrobium terrae</name>
    <dbReference type="NCBI Taxonomy" id="1639882"/>
    <lineage>
        <taxon>Bacteria</taxon>
        <taxon>Pseudomonadati</taxon>
        <taxon>Gemmatimonadota</taxon>
        <taxon>Longimicrobiia</taxon>
        <taxon>Longimicrobiales</taxon>
        <taxon>Longimicrobiaceae</taxon>
        <taxon>Longimicrobium</taxon>
    </lineage>
</organism>
<dbReference type="RefSeq" id="WP_170038600.1">
    <property type="nucleotide sequence ID" value="NZ_JABDTL010000002.1"/>
</dbReference>
<comment type="caution">
    <text evidence="2">The sequence shown here is derived from an EMBL/GenBank/DDBJ whole genome shotgun (WGS) entry which is preliminary data.</text>
</comment>
<reference evidence="2 3" key="1">
    <citation type="submission" date="2020-08" db="EMBL/GenBank/DDBJ databases">
        <title>Genomic Encyclopedia of Type Strains, Phase IV (KMG-IV): sequencing the most valuable type-strain genomes for metagenomic binning, comparative biology and taxonomic classification.</title>
        <authorList>
            <person name="Goeker M."/>
        </authorList>
    </citation>
    <scope>NUCLEOTIDE SEQUENCE [LARGE SCALE GENOMIC DNA]</scope>
    <source>
        <strain evidence="2 3">DSM 29007</strain>
    </source>
</reference>
<protein>
    <submittedName>
        <fullName evidence="2">Uncharacterized protein</fullName>
    </submittedName>
</protein>
<name>A0A841H5P1_9BACT</name>
<dbReference type="Proteomes" id="UP000582837">
    <property type="component" value="Unassembled WGS sequence"/>
</dbReference>
<dbReference type="AlphaFoldDB" id="A0A841H5P1"/>
<feature type="region of interest" description="Disordered" evidence="1">
    <location>
        <begin position="1"/>
        <end position="29"/>
    </location>
</feature>
<evidence type="ECO:0000313" key="3">
    <source>
        <dbReference type="Proteomes" id="UP000582837"/>
    </source>
</evidence>
<keyword evidence="3" id="KW-1185">Reference proteome</keyword>
<evidence type="ECO:0000313" key="2">
    <source>
        <dbReference type="EMBL" id="MBB6073252.1"/>
    </source>
</evidence>
<proteinExistence type="predicted"/>
<gene>
    <name evidence="2" type="ORF">HNQ61_004919</name>
</gene>